<dbReference type="PROSITE" id="PS51671">
    <property type="entry name" value="ACT"/>
    <property type="match status" value="1"/>
</dbReference>
<dbReference type="NCBIfam" id="NF005600">
    <property type="entry name" value="PRK07334.1"/>
    <property type="match status" value="1"/>
</dbReference>
<evidence type="ECO:0000313" key="7">
    <source>
        <dbReference type="EMBL" id="GHD48585.1"/>
    </source>
</evidence>
<evidence type="ECO:0000256" key="5">
    <source>
        <dbReference type="ARBA" id="ARBA00049406"/>
    </source>
</evidence>
<dbReference type="FunFam" id="3.40.50.1100:FF:000005">
    <property type="entry name" value="Threonine dehydratase catabolic"/>
    <property type="match status" value="1"/>
</dbReference>
<dbReference type="InterPro" id="IPR036052">
    <property type="entry name" value="TrpB-like_PALP_sf"/>
</dbReference>
<organism evidence="7 8">
    <name type="scientific">Thalassobaculum fulvum</name>
    <dbReference type="NCBI Taxonomy" id="1633335"/>
    <lineage>
        <taxon>Bacteria</taxon>
        <taxon>Pseudomonadati</taxon>
        <taxon>Pseudomonadota</taxon>
        <taxon>Alphaproteobacteria</taxon>
        <taxon>Rhodospirillales</taxon>
        <taxon>Thalassobaculaceae</taxon>
        <taxon>Thalassobaculum</taxon>
    </lineage>
</organism>
<sequence>MPITVNLDDIRDAAAIIAGSVVRTPTVYSPSLSKLFGCELSLKLETQQHTSSFKERGALTKLTGLSADERRRGIIAMSAGNHAQGVAYHAARLGIPATIVMPETTPFSKIERTRSHGARVVLSGRTLADCRAETERLIAENGLVLVHPYDDPDIIRGQGTVGLEIIEDAPDIDTLVVPIGGGGLISGIAIAARALKPGIRVIGVQVDSFPSMYQAIHGLPATSGGSTLAEGIAVKYPGQLTQPVVSELVEDIVLVPERAIERAVQILIEEQRLVAEGAGAAGIAALIHAPERFAGHRVATVICGGNIDSRILASVMMRGLVRDGRLVRLRIEISDEPGVLATVASVIGETGGNIVEVYHQRLFQDVPVKLAELDTVVETRNAEHVREIVSRFAALGLNARLLGTSAIDGEVI</sequence>
<keyword evidence="8" id="KW-1185">Reference proteome</keyword>
<evidence type="ECO:0000256" key="3">
    <source>
        <dbReference type="ARBA" id="ARBA00022898"/>
    </source>
</evidence>
<gene>
    <name evidence="7" type="ORF">GCM10017083_19840</name>
</gene>
<dbReference type="GO" id="GO:0006567">
    <property type="term" value="P:L-threonine catabolic process"/>
    <property type="evidence" value="ECO:0007669"/>
    <property type="project" value="InterPro"/>
</dbReference>
<evidence type="ECO:0000256" key="2">
    <source>
        <dbReference type="ARBA" id="ARBA00010869"/>
    </source>
</evidence>
<comment type="caution">
    <text evidence="7">The sequence shown here is derived from an EMBL/GenBank/DDBJ whole genome shotgun (WGS) entry which is preliminary data.</text>
</comment>
<comment type="cofactor">
    <cofactor evidence="1">
        <name>pyridoxal 5'-phosphate</name>
        <dbReference type="ChEBI" id="CHEBI:597326"/>
    </cofactor>
</comment>
<evidence type="ECO:0000256" key="1">
    <source>
        <dbReference type="ARBA" id="ARBA00001933"/>
    </source>
</evidence>
<evidence type="ECO:0000256" key="4">
    <source>
        <dbReference type="ARBA" id="ARBA00023239"/>
    </source>
</evidence>
<accession>A0A919CPE2</accession>
<dbReference type="GO" id="GO:0006565">
    <property type="term" value="P:L-serine catabolic process"/>
    <property type="evidence" value="ECO:0007669"/>
    <property type="project" value="TreeGrafter"/>
</dbReference>
<dbReference type="EMBL" id="BMZS01000004">
    <property type="protein sequence ID" value="GHD48585.1"/>
    <property type="molecule type" value="Genomic_DNA"/>
</dbReference>
<dbReference type="InterPro" id="IPR001926">
    <property type="entry name" value="TrpB-like_PALP"/>
</dbReference>
<dbReference type="CDD" id="cd01562">
    <property type="entry name" value="Thr-dehyd"/>
    <property type="match status" value="1"/>
</dbReference>
<dbReference type="NCBIfam" id="TIGR01127">
    <property type="entry name" value="ilvA_1Cterm"/>
    <property type="match status" value="1"/>
</dbReference>
<dbReference type="InterPro" id="IPR002912">
    <property type="entry name" value="ACT_dom"/>
</dbReference>
<dbReference type="SUPFAM" id="SSF55021">
    <property type="entry name" value="ACT-like"/>
    <property type="match status" value="1"/>
</dbReference>
<dbReference type="Pfam" id="PF00291">
    <property type="entry name" value="PALP"/>
    <property type="match status" value="1"/>
</dbReference>
<evidence type="ECO:0000313" key="8">
    <source>
        <dbReference type="Proteomes" id="UP000630353"/>
    </source>
</evidence>
<dbReference type="Gene3D" id="3.30.70.260">
    <property type="match status" value="1"/>
</dbReference>
<evidence type="ECO:0000259" key="6">
    <source>
        <dbReference type="PROSITE" id="PS51671"/>
    </source>
</evidence>
<comment type="similarity">
    <text evidence="2">Belongs to the serine/threonine dehydratase family.</text>
</comment>
<dbReference type="SUPFAM" id="SSF53686">
    <property type="entry name" value="Tryptophan synthase beta subunit-like PLP-dependent enzymes"/>
    <property type="match status" value="1"/>
</dbReference>
<feature type="domain" description="ACT" evidence="6">
    <location>
        <begin position="328"/>
        <end position="412"/>
    </location>
</feature>
<dbReference type="Pfam" id="PF13291">
    <property type="entry name" value="ACT_4"/>
    <property type="match status" value="1"/>
</dbReference>
<dbReference type="GO" id="GO:0030170">
    <property type="term" value="F:pyridoxal phosphate binding"/>
    <property type="evidence" value="ECO:0007669"/>
    <property type="project" value="UniProtKB-ARBA"/>
</dbReference>
<dbReference type="FunFam" id="3.40.50.1100:FF:000007">
    <property type="entry name" value="L-threonine dehydratase catabolic TdcB"/>
    <property type="match status" value="1"/>
</dbReference>
<reference evidence="7" key="1">
    <citation type="journal article" date="2014" name="Int. J. Syst. Evol. Microbiol.">
        <title>Complete genome sequence of Corynebacterium casei LMG S-19264T (=DSM 44701T), isolated from a smear-ripened cheese.</title>
        <authorList>
            <consortium name="US DOE Joint Genome Institute (JGI-PGF)"/>
            <person name="Walter F."/>
            <person name="Albersmeier A."/>
            <person name="Kalinowski J."/>
            <person name="Ruckert C."/>
        </authorList>
    </citation>
    <scope>NUCLEOTIDE SEQUENCE</scope>
    <source>
        <strain evidence="7">KCTC 42651</strain>
    </source>
</reference>
<name>A0A919CPE2_9PROT</name>
<dbReference type="Proteomes" id="UP000630353">
    <property type="component" value="Unassembled WGS sequence"/>
</dbReference>
<reference evidence="7" key="2">
    <citation type="submission" date="2020-09" db="EMBL/GenBank/DDBJ databases">
        <authorList>
            <person name="Sun Q."/>
            <person name="Kim S."/>
        </authorList>
    </citation>
    <scope>NUCLEOTIDE SEQUENCE</scope>
    <source>
        <strain evidence="7">KCTC 42651</strain>
    </source>
</reference>
<dbReference type="PANTHER" id="PTHR48078">
    <property type="entry name" value="THREONINE DEHYDRATASE, MITOCHONDRIAL-RELATED"/>
    <property type="match status" value="1"/>
</dbReference>
<dbReference type="AlphaFoldDB" id="A0A919CPE2"/>
<dbReference type="InterPro" id="IPR050147">
    <property type="entry name" value="Ser/Thr_Dehydratase"/>
</dbReference>
<dbReference type="Gene3D" id="3.40.50.1100">
    <property type="match status" value="2"/>
</dbReference>
<protein>
    <submittedName>
        <fullName evidence="7">Threonine ammonia-lyase</fullName>
    </submittedName>
</protein>
<dbReference type="PANTHER" id="PTHR48078:SF6">
    <property type="entry name" value="L-THREONINE DEHYDRATASE CATABOLIC TDCB"/>
    <property type="match status" value="1"/>
</dbReference>
<dbReference type="GO" id="GO:0004794">
    <property type="term" value="F:threonine deaminase activity"/>
    <property type="evidence" value="ECO:0007669"/>
    <property type="project" value="InterPro"/>
</dbReference>
<dbReference type="GO" id="GO:0009097">
    <property type="term" value="P:isoleucine biosynthetic process"/>
    <property type="evidence" value="ECO:0007669"/>
    <property type="project" value="TreeGrafter"/>
</dbReference>
<proteinExistence type="inferred from homology"/>
<dbReference type="GO" id="GO:0003941">
    <property type="term" value="F:L-serine ammonia-lyase activity"/>
    <property type="evidence" value="ECO:0007669"/>
    <property type="project" value="UniProtKB-EC"/>
</dbReference>
<dbReference type="InterPro" id="IPR044561">
    <property type="entry name" value="ACT_ThrD-II-like"/>
</dbReference>
<keyword evidence="3" id="KW-0663">Pyridoxal phosphate</keyword>
<dbReference type="RefSeq" id="WP_189988906.1">
    <property type="nucleotide sequence ID" value="NZ_BMZS01000004.1"/>
</dbReference>
<dbReference type="CDD" id="cd04886">
    <property type="entry name" value="ACT_ThrD-II-like"/>
    <property type="match status" value="1"/>
</dbReference>
<comment type="catalytic activity">
    <reaction evidence="5">
        <text>L-serine = pyruvate + NH4(+)</text>
        <dbReference type="Rhea" id="RHEA:19169"/>
        <dbReference type="ChEBI" id="CHEBI:15361"/>
        <dbReference type="ChEBI" id="CHEBI:28938"/>
        <dbReference type="ChEBI" id="CHEBI:33384"/>
        <dbReference type="EC" id="4.3.1.17"/>
    </reaction>
</comment>
<keyword evidence="4" id="KW-0456">Lyase</keyword>
<dbReference type="InterPro" id="IPR045865">
    <property type="entry name" value="ACT-like_dom_sf"/>
</dbReference>
<dbReference type="InterPro" id="IPR005789">
    <property type="entry name" value="Thr_deHydtase_catblc"/>
</dbReference>